<keyword evidence="1" id="KW-0732">Signal</keyword>
<proteinExistence type="predicted"/>
<sequence length="354" mass="39803">MKNLVQTLLLSSVAALFASCNSSTSGPESFREPISYTPDGKCTIDMSKYKTQEQLDSLRTFCDTIFVRSVVNIYKDTVYDDTVITVNKKYTSFIYFDRYTEKNDTLTQPTAEKSGDSGPCGSVPIYCNLDSSDTQKTFSCIQASVCYMYDLDASSAKTVVVSLPDMYYDSTVIVVSKSVCSQPGYRCVRDTVFHDAFHTTLRTIVRDTTFLNYGPTAWTDYVPAINAPAFDTATFRKALDTLDTQKPIFGIDTLFSGYTITVDGLPNWASNNTKCTTVDSSRICIYKDILRPISMLTTYPTLYNKKPFYLWNNLESPLEKDTLITWKLKYSYYNGHSFKGNSGSLEITTLFKGI</sequence>
<evidence type="ECO:0000256" key="1">
    <source>
        <dbReference type="SAM" id="SignalP"/>
    </source>
</evidence>
<dbReference type="EMBL" id="UHJL01000001">
    <property type="protein sequence ID" value="SUQ19142.1"/>
    <property type="molecule type" value="Genomic_DNA"/>
</dbReference>
<accession>A0A380RW87</accession>
<dbReference type="PROSITE" id="PS51257">
    <property type="entry name" value="PROKAR_LIPOPROTEIN"/>
    <property type="match status" value="1"/>
</dbReference>
<dbReference type="RefSeq" id="WP_109571879.1">
    <property type="nucleotide sequence ID" value="NZ_UHJL01000001.1"/>
</dbReference>
<feature type="chain" id="PRO_5016879963" description="Lipoprotein" evidence="1">
    <location>
        <begin position="19"/>
        <end position="354"/>
    </location>
</feature>
<name>A0A380RW87_FIBSU</name>
<feature type="signal peptide" evidence="1">
    <location>
        <begin position="1"/>
        <end position="18"/>
    </location>
</feature>
<evidence type="ECO:0008006" key="4">
    <source>
        <dbReference type="Google" id="ProtNLM"/>
    </source>
</evidence>
<protein>
    <recommendedName>
        <fullName evidence="4">Lipoprotein</fullName>
    </recommendedName>
</protein>
<gene>
    <name evidence="2" type="ORF">SAMN05661053_0369</name>
</gene>
<organism evidence="2 3">
    <name type="scientific">Fibrobacter succinogenes</name>
    <name type="common">Bacteroides succinogenes</name>
    <dbReference type="NCBI Taxonomy" id="833"/>
    <lineage>
        <taxon>Bacteria</taxon>
        <taxon>Pseudomonadati</taxon>
        <taxon>Fibrobacterota</taxon>
        <taxon>Fibrobacteria</taxon>
        <taxon>Fibrobacterales</taxon>
        <taxon>Fibrobacteraceae</taxon>
        <taxon>Fibrobacter</taxon>
    </lineage>
</organism>
<evidence type="ECO:0000313" key="3">
    <source>
        <dbReference type="Proteomes" id="UP000255423"/>
    </source>
</evidence>
<dbReference type="Proteomes" id="UP000255423">
    <property type="component" value="Unassembled WGS sequence"/>
</dbReference>
<reference evidence="2 3" key="1">
    <citation type="submission" date="2017-08" db="EMBL/GenBank/DDBJ databases">
        <authorList>
            <person name="de Groot N.N."/>
        </authorList>
    </citation>
    <scope>NUCLEOTIDE SEQUENCE [LARGE SCALE GENOMIC DNA]</scope>
    <source>
        <strain evidence="2 3">HM2</strain>
    </source>
</reference>
<evidence type="ECO:0000313" key="2">
    <source>
        <dbReference type="EMBL" id="SUQ19142.1"/>
    </source>
</evidence>
<dbReference type="AlphaFoldDB" id="A0A380RW87"/>